<name>A0A327Y655_9BACL</name>
<reference evidence="2 3" key="1">
    <citation type="submission" date="2018-06" db="EMBL/GenBank/DDBJ databases">
        <title>Genomic Encyclopedia of Type Strains, Phase III (KMG-III): the genomes of soil and plant-associated and newly described type strains.</title>
        <authorList>
            <person name="Whitman W."/>
        </authorList>
    </citation>
    <scope>NUCLEOTIDE SEQUENCE [LARGE SCALE GENOMIC DNA]</scope>
    <source>
        <strain evidence="2 3">CGMCC 1.8979</strain>
    </source>
</reference>
<organism evidence="2 3">
    <name type="scientific">Paranoxybacillus vitaminiphilus</name>
    <dbReference type="NCBI Taxonomy" id="581036"/>
    <lineage>
        <taxon>Bacteria</taxon>
        <taxon>Bacillati</taxon>
        <taxon>Bacillota</taxon>
        <taxon>Bacilli</taxon>
        <taxon>Bacillales</taxon>
        <taxon>Anoxybacillaceae</taxon>
        <taxon>Paranoxybacillus</taxon>
    </lineage>
</organism>
<gene>
    <name evidence="2" type="ORF">B0I26_12311</name>
</gene>
<accession>A0A327Y655</accession>
<dbReference type="OrthoDB" id="2965668at2"/>
<dbReference type="InterPro" id="IPR021219">
    <property type="entry name" value="DUF2703"/>
</dbReference>
<evidence type="ECO:0000313" key="3">
    <source>
        <dbReference type="Proteomes" id="UP000248555"/>
    </source>
</evidence>
<dbReference type="Proteomes" id="UP000248555">
    <property type="component" value="Unassembled WGS sequence"/>
</dbReference>
<comment type="caution">
    <text evidence="2">The sequence shown here is derived from an EMBL/GenBank/DDBJ whole genome shotgun (WGS) entry which is preliminary data.</text>
</comment>
<evidence type="ECO:0000313" key="2">
    <source>
        <dbReference type="EMBL" id="RAK15225.1"/>
    </source>
</evidence>
<protein>
    <submittedName>
        <fullName evidence="2">Uncharacterized protein DUF2703</fullName>
    </submittedName>
</protein>
<keyword evidence="3" id="KW-1185">Reference proteome</keyword>
<dbReference type="Pfam" id="PF10865">
    <property type="entry name" value="DUF2703"/>
    <property type="match status" value="1"/>
</dbReference>
<feature type="region of interest" description="Disordered" evidence="1">
    <location>
        <begin position="1"/>
        <end position="21"/>
    </location>
</feature>
<proteinExistence type="predicted"/>
<sequence>MSNSRINQIKTSDSCGCRSGSQTESVQQERKQLTIDFMYIDLEVCTRCKRTEENLNDAIAEVANLLKTIGYDVRVNSILVENEEQAEALRFVSSPTIRINGKDIQLTTKESNCDTCGSITGSNVDCRVWIYEGKEYTEAPKPLIINAILKEVYGAGQNTEEGRKEPYVLPENLKRFFTAKRENKHKDCCINGGSVQCC</sequence>
<dbReference type="EMBL" id="QLMH01000023">
    <property type="protein sequence ID" value="RAK15225.1"/>
    <property type="molecule type" value="Genomic_DNA"/>
</dbReference>
<dbReference type="RefSeq" id="WP_111646434.1">
    <property type="nucleotide sequence ID" value="NZ_QLMH01000023.1"/>
</dbReference>
<evidence type="ECO:0000256" key="1">
    <source>
        <dbReference type="SAM" id="MobiDB-lite"/>
    </source>
</evidence>
<dbReference type="AlphaFoldDB" id="A0A327Y655"/>